<sequence>MAEIRCPHCGEVFQVDETEYAQIVRQVRDAEFTRELEAREQMAERERASAVEAAVAQARQEAQELAAREREELQGRLSKELAGAREASAKKDEELVRLRAEVEKGADAVALARATVERELTQAIAERDQKIAEQQRALLEAGAAQERALSEAATKGASELADRDRRVAELEAQIKARESAFSAEKALAVSEATDAQEKRIAELEGDLRAAKLEQQRRVSELEAQLKARESAFVTEKALAVSKATGEQGERLVALEGDLRAAKLEREQIEASLRQQMAEQERFKDQTIRDREDEIERLRNQRARLSTKLIGETLEQHCEMEFNRWRSLGFRGAEFHKDNEVVGGSKGDYVFREVDDEGVEVVSIMFEMKNEDDASAATSRHKNADFFKKLDQDRRNKNCEYAVLVSMLEPESELYNSGIVDVSYEYEKMYVIRPQFFIPMITLLRNAAENAHAYRRELAEVRQQNIDVTNFETALEKFKDGFGKNYDTASRKFQAAIEEIDKTISHLQKVKENLTSSENQLRLANKKADELTIRKLTYKNPTMREKFNEARAAAADAAKLEQPEEPTESVEPDEAE</sequence>
<feature type="region of interest" description="Disordered" evidence="2">
    <location>
        <begin position="549"/>
        <end position="575"/>
    </location>
</feature>
<gene>
    <name evidence="3" type="ORF">IAA19_05345</name>
</gene>
<dbReference type="Pfam" id="PF09903">
    <property type="entry name" value="DUF2130"/>
    <property type="match status" value="1"/>
</dbReference>
<dbReference type="Proteomes" id="UP000824062">
    <property type="component" value="Unassembled WGS sequence"/>
</dbReference>
<name>A0A9D2EZ41_9ACTN</name>
<accession>A0A9D2EZ41</accession>
<evidence type="ECO:0000256" key="1">
    <source>
        <dbReference type="SAM" id="Coils"/>
    </source>
</evidence>
<dbReference type="EMBL" id="DXBM01000045">
    <property type="protein sequence ID" value="HIZ46428.1"/>
    <property type="molecule type" value="Genomic_DNA"/>
</dbReference>
<evidence type="ECO:0000313" key="4">
    <source>
        <dbReference type="Proteomes" id="UP000824062"/>
    </source>
</evidence>
<evidence type="ECO:0000256" key="2">
    <source>
        <dbReference type="SAM" id="MobiDB-lite"/>
    </source>
</evidence>
<reference evidence="3" key="2">
    <citation type="submission" date="2021-04" db="EMBL/GenBank/DDBJ databases">
        <authorList>
            <person name="Gilroy R."/>
        </authorList>
    </citation>
    <scope>NUCLEOTIDE SEQUENCE</scope>
    <source>
        <strain evidence="3">ChiHjej12B11-14209</strain>
    </source>
</reference>
<reference evidence="3" key="1">
    <citation type="journal article" date="2021" name="PeerJ">
        <title>Extensive microbial diversity within the chicken gut microbiome revealed by metagenomics and culture.</title>
        <authorList>
            <person name="Gilroy R."/>
            <person name="Ravi A."/>
            <person name="Getino M."/>
            <person name="Pursley I."/>
            <person name="Horton D.L."/>
            <person name="Alikhan N.F."/>
            <person name="Baker D."/>
            <person name="Gharbi K."/>
            <person name="Hall N."/>
            <person name="Watson M."/>
            <person name="Adriaenssens E.M."/>
            <person name="Foster-Nyarko E."/>
            <person name="Jarju S."/>
            <person name="Secka A."/>
            <person name="Antonio M."/>
            <person name="Oren A."/>
            <person name="Chaudhuri R.R."/>
            <person name="La Ragione R."/>
            <person name="Hildebrand F."/>
            <person name="Pallen M.J."/>
        </authorList>
    </citation>
    <scope>NUCLEOTIDE SEQUENCE</scope>
    <source>
        <strain evidence="3">ChiHjej12B11-14209</strain>
    </source>
</reference>
<feature type="compositionally biased region" description="Acidic residues" evidence="2">
    <location>
        <begin position="562"/>
        <end position="575"/>
    </location>
</feature>
<dbReference type="InterPro" id="IPR019219">
    <property type="entry name" value="DUF2130"/>
</dbReference>
<comment type="caution">
    <text evidence="3">The sequence shown here is derived from an EMBL/GenBank/DDBJ whole genome shotgun (WGS) entry which is preliminary data.</text>
</comment>
<feature type="coiled-coil region" evidence="1">
    <location>
        <begin position="48"/>
        <end position="133"/>
    </location>
</feature>
<evidence type="ECO:0000313" key="3">
    <source>
        <dbReference type="EMBL" id="HIZ46428.1"/>
    </source>
</evidence>
<organism evidence="3 4">
    <name type="scientific">Candidatus Olsenella pullistercoris</name>
    <dbReference type="NCBI Taxonomy" id="2838712"/>
    <lineage>
        <taxon>Bacteria</taxon>
        <taxon>Bacillati</taxon>
        <taxon>Actinomycetota</taxon>
        <taxon>Coriobacteriia</taxon>
        <taxon>Coriobacteriales</taxon>
        <taxon>Atopobiaceae</taxon>
        <taxon>Olsenella</taxon>
    </lineage>
</organism>
<keyword evidence="1" id="KW-0175">Coiled coil</keyword>
<protein>
    <submittedName>
        <fullName evidence="3">DUF2130 domain-containing protein</fullName>
    </submittedName>
</protein>
<dbReference type="AlphaFoldDB" id="A0A9D2EZ41"/>
<feature type="coiled-coil region" evidence="1">
    <location>
        <begin position="193"/>
        <end position="307"/>
    </location>
</feature>
<proteinExistence type="predicted"/>
<feature type="coiled-coil region" evidence="1">
    <location>
        <begin position="506"/>
        <end position="533"/>
    </location>
</feature>